<organism evidence="2 3">
    <name type="scientific">Nakaseomyces bracarensis</name>
    <dbReference type="NCBI Taxonomy" id="273131"/>
    <lineage>
        <taxon>Eukaryota</taxon>
        <taxon>Fungi</taxon>
        <taxon>Dikarya</taxon>
        <taxon>Ascomycota</taxon>
        <taxon>Saccharomycotina</taxon>
        <taxon>Saccharomycetes</taxon>
        <taxon>Saccharomycetales</taxon>
        <taxon>Saccharomycetaceae</taxon>
        <taxon>Nakaseomyces</taxon>
    </lineage>
</organism>
<feature type="compositionally biased region" description="Acidic residues" evidence="1">
    <location>
        <begin position="83"/>
        <end position="94"/>
    </location>
</feature>
<dbReference type="PANTHER" id="PTHR35140:SF1">
    <property type="entry name" value="MITOTIC CHECK POINT PROTEIN BFA1"/>
    <property type="match status" value="1"/>
</dbReference>
<feature type="region of interest" description="Disordered" evidence="1">
    <location>
        <begin position="180"/>
        <end position="200"/>
    </location>
</feature>
<evidence type="ECO:0000313" key="3">
    <source>
        <dbReference type="Proteomes" id="UP001623330"/>
    </source>
</evidence>
<name>A0ABR4NTQ1_9SACH</name>
<feature type="compositionally biased region" description="Polar residues" evidence="1">
    <location>
        <begin position="180"/>
        <end position="192"/>
    </location>
</feature>
<feature type="compositionally biased region" description="Polar residues" evidence="1">
    <location>
        <begin position="49"/>
        <end position="71"/>
    </location>
</feature>
<sequence>MSIRPNNLADFDLPETSFEDIDTTFSRDIPLSDSNSNTMHGKILASNLQTGISQPTPSSLTTSDTGTIFSNSRDRPWMKNLDSDDDRSDGLDEGDDFLSDFQEFQNRKDDFDEAIKTHFNVSDDLPKRTKSRNLASAFDNKLTLQPIRQKIGIRQPRSLMNLHPLNSSSSFGIHRLQNSSSAHNLNRPSRSSGLHVKKSMPSLSSYNPVIEEEPKYWKKSWDIEEEEEEDYYNDFDERDQDTFDLDEKTLQSRMRTNNDPSRTPFKISPTQFDIIQQDDLLTPRLHRRTKDARYSRNLEMFKEKEAARERKHRQSAKSKIKTIKQQIDHNTPIKSGLMYYNPQKMTWEGNERVLDKFQDITSLDRRPILIRNKSTASPNDTLTSNTVKNKKNIQTSGKEDLSSRSSSSNPRIVGKMMFDERNLRWVSVNNDEIDPFADIDEAIPEPTVTKKKASSPFLRSRSQLVSSTMDQNSLHSERRSLNSMPSKSNLGQKERYASTSAVAVNRTQDGIDYSRVYRLSTKELERLYHEENRWQRKVGGWFILGDSEQQDQTMAQFDPTDKANNFMYEIRKMVINSTKN</sequence>
<dbReference type="PANTHER" id="PTHR35140">
    <property type="entry name" value="MITOTIC CHECK POINT PROTEIN BFA1"/>
    <property type="match status" value="1"/>
</dbReference>
<gene>
    <name evidence="2" type="ORF">RNJ44_04009</name>
</gene>
<dbReference type="Proteomes" id="UP001623330">
    <property type="component" value="Unassembled WGS sequence"/>
</dbReference>
<feature type="region of interest" description="Disordered" evidence="1">
    <location>
        <begin position="371"/>
        <end position="411"/>
    </location>
</feature>
<feature type="region of interest" description="Disordered" evidence="1">
    <location>
        <begin position="447"/>
        <end position="495"/>
    </location>
</feature>
<dbReference type="EMBL" id="JBEVYD010000005">
    <property type="protein sequence ID" value="KAL3232093.1"/>
    <property type="molecule type" value="Genomic_DNA"/>
</dbReference>
<dbReference type="InterPro" id="IPR034586">
    <property type="entry name" value="Bfa1/Byr4"/>
</dbReference>
<proteinExistence type="predicted"/>
<comment type="caution">
    <text evidence="2">The sequence shown here is derived from an EMBL/GenBank/DDBJ whole genome shotgun (WGS) entry which is preliminary data.</text>
</comment>
<feature type="region of interest" description="Disordered" evidence="1">
    <location>
        <begin position="49"/>
        <end position="94"/>
    </location>
</feature>
<accession>A0ABR4NTQ1</accession>
<reference evidence="2 3" key="1">
    <citation type="submission" date="2024-05" db="EMBL/GenBank/DDBJ databases">
        <title>Long read based assembly of the Candida bracarensis genome reveals expanded adhesin content.</title>
        <authorList>
            <person name="Marcet-Houben M."/>
            <person name="Ksiezopolska E."/>
            <person name="Gabaldon T."/>
        </authorList>
    </citation>
    <scope>NUCLEOTIDE SEQUENCE [LARGE SCALE GENOMIC DNA]</scope>
    <source>
        <strain evidence="2 3">CBM6</strain>
    </source>
</reference>
<feature type="compositionally biased region" description="Polar residues" evidence="1">
    <location>
        <begin position="372"/>
        <end position="396"/>
    </location>
</feature>
<protein>
    <submittedName>
        <fullName evidence="2">Mitotic check point protein BFA1</fullName>
    </submittedName>
</protein>
<feature type="compositionally biased region" description="Polar residues" evidence="1">
    <location>
        <begin position="460"/>
        <end position="474"/>
    </location>
</feature>
<feature type="compositionally biased region" description="Polar residues" evidence="1">
    <location>
        <begin position="481"/>
        <end position="495"/>
    </location>
</feature>
<evidence type="ECO:0000313" key="2">
    <source>
        <dbReference type="EMBL" id="KAL3232093.1"/>
    </source>
</evidence>
<evidence type="ECO:0000256" key="1">
    <source>
        <dbReference type="SAM" id="MobiDB-lite"/>
    </source>
</evidence>
<keyword evidence="3" id="KW-1185">Reference proteome</keyword>